<evidence type="ECO:0000313" key="4">
    <source>
        <dbReference type="Proteomes" id="UP001227126"/>
    </source>
</evidence>
<evidence type="ECO:0000259" key="2">
    <source>
        <dbReference type="Pfam" id="PF01471"/>
    </source>
</evidence>
<name>A0ABT7F9Q9_9RHOB</name>
<accession>A0ABT7F9Q9</accession>
<dbReference type="GO" id="GO:0006508">
    <property type="term" value="P:proteolysis"/>
    <property type="evidence" value="ECO:0007669"/>
    <property type="project" value="UniProtKB-KW"/>
</dbReference>
<dbReference type="InterPro" id="IPR009003">
    <property type="entry name" value="Peptidase_S1_PA"/>
</dbReference>
<dbReference type="InterPro" id="IPR002477">
    <property type="entry name" value="Peptidoglycan-bd-like"/>
</dbReference>
<feature type="signal peptide" evidence="1">
    <location>
        <begin position="1"/>
        <end position="21"/>
    </location>
</feature>
<dbReference type="RefSeq" id="WP_284484015.1">
    <property type="nucleotide sequence ID" value="NZ_JASNJE010000002.1"/>
</dbReference>
<keyword evidence="1" id="KW-0732">Signal</keyword>
<dbReference type="Pfam" id="PF01471">
    <property type="entry name" value="PG_binding_1"/>
    <property type="match status" value="1"/>
</dbReference>
<evidence type="ECO:0000313" key="3">
    <source>
        <dbReference type="EMBL" id="MDK3071848.1"/>
    </source>
</evidence>
<reference evidence="3 4" key="1">
    <citation type="submission" date="2023-05" db="EMBL/GenBank/DDBJ databases">
        <title>Sedimentitalea sp. nov. JM2-8.</title>
        <authorList>
            <person name="Huang J."/>
        </authorList>
    </citation>
    <scope>NUCLEOTIDE SEQUENCE [LARGE SCALE GENOMIC DNA]</scope>
    <source>
        <strain evidence="3 4">JM2-8</strain>
    </source>
</reference>
<keyword evidence="3" id="KW-0378">Hydrolase</keyword>
<feature type="domain" description="Peptidoglycan binding-like" evidence="2">
    <location>
        <begin position="158"/>
        <end position="211"/>
    </location>
</feature>
<dbReference type="Gene3D" id="2.40.10.120">
    <property type="match status" value="1"/>
</dbReference>
<sequence length="579" mass="61330">MRSLFAVLCVAVLAWGGTATAQQAVPDVVWVQIEAHPNLRVARERAEIFSARLADVTGFSLGGSWYGILLGPYLREDAERVLRSYRADRLIPGDSFIAYSRNLGAQYWPEGANLLNRGTIPAPVTATGTAETAATPLTPAEETPAEARRGEQLLTMRERQDMQIALRAAGFYNSTIDGAFGAGTRQSMSDWQFSNGHEVTGVLTTAQRKLLMDQYNAPLISVGMAPVRDTQAGIAIDLPAGVVAFSRYETPFAHYDATTELGARVLLISQPGTQATLSGLYDIMQTLEIVPLNGPRSRSGNAFTLEGVGNGIVSHTEAALENGQIKGFTLVWPADDEARRNRVLDAMRASFTRIDGVLAPYADGNAVQTIDLLAGLEIRKPRLTRSGFFVDGRGAVLTTSDAVQGCSRLTLNDDHEASVVLSDSALGLAVLRPKEALAPMSVARFKSDAGRLRSEIAVSGFSYDGVLGAPTLTFGSVADVKGLNGDTNLTRLTLTAQSGDAGGPVIDASGAVLGMLLPPPATRQKLPEDVSFATGAGAIRSVLDAAGIPVQDAADDAPLTPDDMSRMATAVTVLVNCWD</sequence>
<dbReference type="SUPFAM" id="SSF47090">
    <property type="entry name" value="PGBD-like"/>
    <property type="match status" value="1"/>
</dbReference>
<keyword evidence="3" id="KW-0645">Protease</keyword>
<dbReference type="Proteomes" id="UP001227126">
    <property type="component" value="Unassembled WGS sequence"/>
</dbReference>
<protein>
    <submittedName>
        <fullName evidence="3">Serine protease</fullName>
    </submittedName>
</protein>
<dbReference type="InterPro" id="IPR036365">
    <property type="entry name" value="PGBD-like_sf"/>
</dbReference>
<proteinExistence type="predicted"/>
<comment type="caution">
    <text evidence="3">The sequence shown here is derived from an EMBL/GenBank/DDBJ whole genome shotgun (WGS) entry which is preliminary data.</text>
</comment>
<dbReference type="InterPro" id="IPR036366">
    <property type="entry name" value="PGBDSf"/>
</dbReference>
<evidence type="ECO:0000256" key="1">
    <source>
        <dbReference type="SAM" id="SignalP"/>
    </source>
</evidence>
<dbReference type="EMBL" id="JASNJE010000002">
    <property type="protein sequence ID" value="MDK3071848.1"/>
    <property type="molecule type" value="Genomic_DNA"/>
</dbReference>
<feature type="chain" id="PRO_5045526663" evidence="1">
    <location>
        <begin position="22"/>
        <end position="579"/>
    </location>
</feature>
<dbReference type="Pfam" id="PF13365">
    <property type="entry name" value="Trypsin_2"/>
    <property type="match status" value="1"/>
</dbReference>
<gene>
    <name evidence="3" type="ORF">QO034_01880</name>
</gene>
<keyword evidence="4" id="KW-1185">Reference proteome</keyword>
<dbReference type="SUPFAM" id="SSF50494">
    <property type="entry name" value="Trypsin-like serine proteases"/>
    <property type="match status" value="1"/>
</dbReference>
<dbReference type="GO" id="GO:0008233">
    <property type="term" value="F:peptidase activity"/>
    <property type="evidence" value="ECO:0007669"/>
    <property type="project" value="UniProtKB-KW"/>
</dbReference>
<organism evidence="3 4">
    <name type="scientific">Sedimentitalea xiamensis</name>
    <dbReference type="NCBI Taxonomy" id="3050037"/>
    <lineage>
        <taxon>Bacteria</taxon>
        <taxon>Pseudomonadati</taxon>
        <taxon>Pseudomonadota</taxon>
        <taxon>Alphaproteobacteria</taxon>
        <taxon>Rhodobacterales</taxon>
        <taxon>Paracoccaceae</taxon>
        <taxon>Sedimentitalea</taxon>
    </lineage>
</organism>
<dbReference type="Gene3D" id="1.10.101.10">
    <property type="entry name" value="PGBD-like superfamily/PGBD"/>
    <property type="match status" value="1"/>
</dbReference>